<dbReference type="InterPro" id="IPR026188">
    <property type="entry name" value="Lebercilin-like"/>
</dbReference>
<evidence type="ECO:0000256" key="3">
    <source>
        <dbReference type="SAM" id="Coils"/>
    </source>
</evidence>
<dbReference type="EMBL" id="QKKF02023479">
    <property type="protein sequence ID" value="RZF37703.1"/>
    <property type="molecule type" value="Genomic_DNA"/>
</dbReference>
<evidence type="ECO:0000313" key="7">
    <source>
        <dbReference type="Proteomes" id="UP000291343"/>
    </source>
</evidence>
<feature type="compositionally biased region" description="Polar residues" evidence="4">
    <location>
        <begin position="1"/>
        <end position="11"/>
    </location>
</feature>
<dbReference type="PANTHER" id="PTHR16650:SF6">
    <property type="entry name" value="GH21622P"/>
    <property type="match status" value="1"/>
</dbReference>
<proteinExistence type="inferred from homology"/>
<dbReference type="AlphaFoldDB" id="A0A482WW21"/>
<dbReference type="SMR" id="A0A482WW21"/>
<reference evidence="6 7" key="1">
    <citation type="journal article" date="2017" name="Gigascience">
        <title>Genome sequence of the small brown planthopper, Laodelphax striatellus.</title>
        <authorList>
            <person name="Zhu J."/>
            <person name="Jiang F."/>
            <person name="Wang X."/>
            <person name="Yang P."/>
            <person name="Bao Y."/>
            <person name="Zhao W."/>
            <person name="Wang W."/>
            <person name="Lu H."/>
            <person name="Wang Q."/>
            <person name="Cui N."/>
            <person name="Li J."/>
            <person name="Chen X."/>
            <person name="Luo L."/>
            <person name="Yu J."/>
            <person name="Kang L."/>
            <person name="Cui F."/>
        </authorList>
    </citation>
    <scope>NUCLEOTIDE SEQUENCE [LARGE SCALE GENOMIC DNA]</scope>
    <source>
        <strain evidence="6">Lst14</strain>
    </source>
</reference>
<evidence type="ECO:0000256" key="1">
    <source>
        <dbReference type="ARBA" id="ARBA00010229"/>
    </source>
</evidence>
<protein>
    <recommendedName>
        <fullName evidence="5">Lebercilin domain-containing protein</fullName>
    </recommendedName>
</protein>
<dbReference type="InParanoid" id="A0A482WW21"/>
<feature type="coiled-coil region" evidence="3">
    <location>
        <begin position="173"/>
        <end position="243"/>
    </location>
</feature>
<evidence type="ECO:0000256" key="4">
    <source>
        <dbReference type="SAM" id="MobiDB-lite"/>
    </source>
</evidence>
<dbReference type="STRING" id="195883.A0A482WW21"/>
<dbReference type="GO" id="GO:0005930">
    <property type="term" value="C:axoneme"/>
    <property type="evidence" value="ECO:0007669"/>
    <property type="project" value="TreeGrafter"/>
</dbReference>
<dbReference type="InterPro" id="IPR028933">
    <property type="entry name" value="Lebercilin_dom"/>
</dbReference>
<comment type="similarity">
    <text evidence="1">Belongs to the LCA5 family.</text>
</comment>
<keyword evidence="7" id="KW-1185">Reference proteome</keyword>
<evidence type="ECO:0000256" key="2">
    <source>
        <dbReference type="ARBA" id="ARBA00023054"/>
    </source>
</evidence>
<dbReference type="Proteomes" id="UP000291343">
    <property type="component" value="Unassembled WGS sequence"/>
</dbReference>
<feature type="region of interest" description="Disordered" evidence="4">
    <location>
        <begin position="338"/>
        <end position="362"/>
    </location>
</feature>
<feature type="coiled-coil region" evidence="3">
    <location>
        <begin position="103"/>
        <end position="137"/>
    </location>
</feature>
<dbReference type="OrthoDB" id="2123794at2759"/>
<gene>
    <name evidence="6" type="ORF">LSTR_LSTR003114</name>
</gene>
<comment type="caution">
    <text evidence="6">The sequence shown here is derived from an EMBL/GenBank/DDBJ whole genome shotgun (WGS) entry which is preliminary data.</text>
</comment>
<feature type="region of interest" description="Disordered" evidence="4">
    <location>
        <begin position="395"/>
        <end position="568"/>
    </location>
</feature>
<organism evidence="6 7">
    <name type="scientific">Laodelphax striatellus</name>
    <name type="common">Small brown planthopper</name>
    <name type="synonym">Delphax striatella</name>
    <dbReference type="NCBI Taxonomy" id="195883"/>
    <lineage>
        <taxon>Eukaryota</taxon>
        <taxon>Metazoa</taxon>
        <taxon>Ecdysozoa</taxon>
        <taxon>Arthropoda</taxon>
        <taxon>Hexapoda</taxon>
        <taxon>Insecta</taxon>
        <taxon>Pterygota</taxon>
        <taxon>Neoptera</taxon>
        <taxon>Paraneoptera</taxon>
        <taxon>Hemiptera</taxon>
        <taxon>Auchenorrhyncha</taxon>
        <taxon>Fulgoroidea</taxon>
        <taxon>Delphacidae</taxon>
        <taxon>Criomorphinae</taxon>
        <taxon>Laodelphax</taxon>
    </lineage>
</organism>
<name>A0A482WW21_LAOST</name>
<feature type="compositionally biased region" description="Basic and acidic residues" evidence="4">
    <location>
        <begin position="22"/>
        <end position="33"/>
    </location>
</feature>
<dbReference type="Pfam" id="PF15619">
    <property type="entry name" value="Lebercilin"/>
    <property type="match status" value="1"/>
</dbReference>
<evidence type="ECO:0000259" key="5">
    <source>
        <dbReference type="Pfam" id="PF15619"/>
    </source>
</evidence>
<feature type="region of interest" description="Disordered" evidence="4">
    <location>
        <begin position="1"/>
        <end position="33"/>
    </location>
</feature>
<feature type="compositionally biased region" description="Polar residues" evidence="4">
    <location>
        <begin position="347"/>
        <end position="362"/>
    </location>
</feature>
<dbReference type="GO" id="GO:0042073">
    <property type="term" value="P:intraciliary transport"/>
    <property type="evidence" value="ECO:0007669"/>
    <property type="project" value="TreeGrafter"/>
</dbReference>
<sequence length="752" mass="85195">MMESIETQIERSSPALIYSESAETKKEKHAKEDRANITISENRLLPGKKDISLRRSPSLLRKRAQLNPIVKLTDPNHPYRIGSFQTVQDKDKDRVSSFTKRVMSAKLLRVKQLQNQLKEAENTINELLDENRVLRTLKKRQDNALKKYEGDQAQLPQLIRSHGEETRVLSIKLKQTKQQQKDLELKLRRRDEDFATLKEQHNHLVRLSQDKHLLSRDKLTKQVEKLQQTVDEQNERIQLLTRRVELEGKNHKHRFASEVAKHKRTQAELTMALETIENLKSLVEAKERYINSCAPKLSRIQTSTTENGEIRFRNVLKPTQFLNKVPGQRLELNTARLENRNLDSDDASQASTNSAYDRSSHQIVESGAEFRKKIASWKLRSRRLPAVSIRDDNAATPAVNTSDDNTQKFESSDSGSATTKRGPSRITSGATTVRNSENGSVEKSVDDTTYAINTPRNFGEEGLLDNPDNLINQPVEESRDEPEISRLEGSLKKPLESKELGSNGLPNEQLISRLNGLPDKIHDSKDGPVLSRLNGSPKKSFVHNRTKPDVDVDEDDDDDDYSKTTSSVSIGRELRRLEEKLLTSDVYSMSVGMKFEDHADRMVRRLTKESASEVVSDDYEDDFDCVPNGVDVGVEAQGDSFEFPDLDLKRLTCKEKDEEVAPVKMTKSNSSFSDLHCDNNSSVRAEVLDESTKTRLLQALKDIDAEDKHVSLAEWKNGEIDCILPSVTPVQALFKPSDDSLLHGITKTNSNT</sequence>
<accession>A0A482WW21</accession>
<feature type="compositionally biased region" description="Acidic residues" evidence="4">
    <location>
        <begin position="551"/>
        <end position="560"/>
    </location>
</feature>
<evidence type="ECO:0000313" key="6">
    <source>
        <dbReference type="EMBL" id="RZF37703.1"/>
    </source>
</evidence>
<feature type="domain" description="Lebercilin" evidence="5">
    <location>
        <begin position="99"/>
        <end position="288"/>
    </location>
</feature>
<dbReference type="PANTHER" id="PTHR16650">
    <property type="entry name" value="C21ORF13-RELATED"/>
    <property type="match status" value="1"/>
</dbReference>
<keyword evidence="2 3" id="KW-0175">Coiled coil</keyword>
<feature type="compositionally biased region" description="Basic and acidic residues" evidence="4">
    <location>
        <begin position="481"/>
        <end position="499"/>
    </location>
</feature>
<feature type="compositionally biased region" description="Polar residues" evidence="4">
    <location>
        <begin position="412"/>
        <end position="441"/>
    </location>
</feature>